<evidence type="ECO:0000259" key="1">
    <source>
        <dbReference type="Pfam" id="PF13280"/>
    </source>
</evidence>
<dbReference type="EMBL" id="FNOU01000004">
    <property type="protein sequence ID" value="SDX59236.1"/>
    <property type="molecule type" value="Genomic_DNA"/>
</dbReference>
<accession>A0A1H3CYS5</accession>
<dbReference type="PANTHER" id="PTHR34580:SF1">
    <property type="entry name" value="PROTEIN PAFC"/>
    <property type="match status" value="1"/>
</dbReference>
<dbReference type="InterPro" id="IPR051534">
    <property type="entry name" value="CBASS_pafABC_assoc_protein"/>
</dbReference>
<dbReference type="PANTHER" id="PTHR34580">
    <property type="match status" value="1"/>
</dbReference>
<sequence length="323" mass="38324">MKNSIGDNKSFRLLNLYERFRRGEKLTKKHLAELYDVDKRSIQRDIADLNDYLFKEGGEQEIRYNTGMKAYELRRIREGAFSDYDIYAISKVLLESRAFSKEEMSRLLDTLLMGAEDQATIKYLLENERFHYIEPRHGKKIIDFIWEISQSIKNHQVANVRYIRQDGKERCYAVEPLGLIFSEYYFYLIAHRVGGAQKQTTIYRIDRFWEYVLTEETFRVPYTNRFQEGEFRKRIQFMYTGPLTTITFAFWGDSLEAVLDRLPTARVIEEAEGKAVIKAEVYGEGVKRWLLSQKDCLEVLSPKAYREEMVETIHMMSSLYENE</sequence>
<keyword evidence="4" id="KW-1185">Reference proteome</keyword>
<name>A0A1H3CYS5_EUBBA</name>
<feature type="domain" description="WYL" evidence="1">
    <location>
        <begin position="147"/>
        <end position="210"/>
    </location>
</feature>
<dbReference type="AlphaFoldDB" id="A0A1H3CYS5"/>
<dbReference type="GO" id="GO:0003677">
    <property type="term" value="F:DNA binding"/>
    <property type="evidence" value="ECO:0007669"/>
    <property type="project" value="UniProtKB-KW"/>
</dbReference>
<dbReference type="InterPro" id="IPR057727">
    <property type="entry name" value="WCX_dom"/>
</dbReference>
<proteinExistence type="predicted"/>
<organism evidence="3 4">
    <name type="scientific">Eubacterium barkeri</name>
    <name type="common">Clostridium barkeri</name>
    <dbReference type="NCBI Taxonomy" id="1528"/>
    <lineage>
        <taxon>Bacteria</taxon>
        <taxon>Bacillati</taxon>
        <taxon>Bacillota</taxon>
        <taxon>Clostridia</taxon>
        <taxon>Eubacteriales</taxon>
        <taxon>Eubacteriaceae</taxon>
        <taxon>Eubacterium</taxon>
    </lineage>
</organism>
<protein>
    <submittedName>
        <fullName evidence="3">Predicted DNA-binding transcriptional regulator YafY, contains an HTH and WYL domains</fullName>
    </submittedName>
</protein>
<dbReference type="Pfam" id="PF13280">
    <property type="entry name" value="WYL"/>
    <property type="match status" value="1"/>
</dbReference>
<reference evidence="4" key="1">
    <citation type="submission" date="2016-10" db="EMBL/GenBank/DDBJ databases">
        <authorList>
            <person name="Varghese N."/>
            <person name="Submissions S."/>
        </authorList>
    </citation>
    <scope>NUCLEOTIDE SEQUENCE [LARGE SCALE GENOMIC DNA]</scope>
    <source>
        <strain evidence="4">VPI 5359</strain>
    </source>
</reference>
<dbReference type="STRING" id="1528.SAMN04488579_10427"/>
<dbReference type="InterPro" id="IPR026881">
    <property type="entry name" value="WYL_dom"/>
</dbReference>
<evidence type="ECO:0000313" key="3">
    <source>
        <dbReference type="EMBL" id="SDX59236.1"/>
    </source>
</evidence>
<evidence type="ECO:0000313" key="4">
    <source>
        <dbReference type="Proteomes" id="UP000199652"/>
    </source>
</evidence>
<keyword evidence="3" id="KW-0238">DNA-binding</keyword>
<dbReference type="PROSITE" id="PS52050">
    <property type="entry name" value="WYL"/>
    <property type="match status" value="1"/>
</dbReference>
<evidence type="ECO:0000259" key="2">
    <source>
        <dbReference type="Pfam" id="PF25583"/>
    </source>
</evidence>
<dbReference type="OrthoDB" id="86031at2"/>
<dbReference type="Proteomes" id="UP000199652">
    <property type="component" value="Unassembled WGS sequence"/>
</dbReference>
<dbReference type="Pfam" id="PF25583">
    <property type="entry name" value="WCX"/>
    <property type="match status" value="1"/>
</dbReference>
<gene>
    <name evidence="3" type="ORF">SAMN04488579_10427</name>
</gene>
<feature type="domain" description="WCX" evidence="2">
    <location>
        <begin position="257"/>
        <end position="314"/>
    </location>
</feature>
<dbReference type="RefSeq" id="WP_090243554.1">
    <property type="nucleotide sequence ID" value="NZ_FNOU01000004.1"/>
</dbReference>